<evidence type="ECO:0000256" key="3">
    <source>
        <dbReference type="ARBA" id="ARBA00009528"/>
    </source>
</evidence>
<keyword evidence="7 8" id="KW-0464">Manganese</keyword>
<dbReference type="GO" id="GO:0070006">
    <property type="term" value="F:metalloaminopeptidase activity"/>
    <property type="evidence" value="ECO:0007669"/>
    <property type="project" value="InterPro"/>
</dbReference>
<dbReference type="Pfam" id="PF00883">
    <property type="entry name" value="Peptidase_M17"/>
    <property type="match status" value="1"/>
</dbReference>
<dbReference type="InterPro" id="IPR023042">
    <property type="entry name" value="Peptidase_M17_leu_NH2_pept"/>
</dbReference>
<evidence type="ECO:0000256" key="5">
    <source>
        <dbReference type="ARBA" id="ARBA00022670"/>
    </source>
</evidence>
<dbReference type="GO" id="GO:0006508">
    <property type="term" value="P:proteolysis"/>
    <property type="evidence" value="ECO:0007669"/>
    <property type="project" value="UniProtKB-KW"/>
</dbReference>
<gene>
    <name evidence="8 10" type="primary">pepA</name>
    <name evidence="10" type="ORF">HSUHS5_0704</name>
</gene>
<comment type="similarity">
    <text evidence="3 8">Belongs to the peptidase M17 family.</text>
</comment>
<dbReference type="InterPro" id="IPR043472">
    <property type="entry name" value="Macro_dom-like"/>
</dbReference>
<evidence type="ECO:0000256" key="8">
    <source>
        <dbReference type="HAMAP-Rule" id="MF_00181"/>
    </source>
</evidence>
<keyword evidence="4 8" id="KW-0031">Aminopeptidase</keyword>
<dbReference type="AlphaFoldDB" id="E7G411"/>
<feature type="active site" evidence="8">
    <location>
        <position position="265"/>
    </location>
</feature>
<organism evidence="10 11">
    <name type="scientific">Helicobacter suis HS5</name>
    <dbReference type="NCBI Taxonomy" id="710394"/>
    <lineage>
        <taxon>Bacteria</taxon>
        <taxon>Pseudomonadati</taxon>
        <taxon>Campylobacterota</taxon>
        <taxon>Epsilonproteobacteria</taxon>
        <taxon>Campylobacterales</taxon>
        <taxon>Helicobacteraceae</taxon>
        <taxon>Helicobacter</taxon>
    </lineage>
</organism>
<dbReference type="CDD" id="cd00433">
    <property type="entry name" value="Peptidase_M17"/>
    <property type="match status" value="1"/>
</dbReference>
<dbReference type="Gene3D" id="3.40.630.10">
    <property type="entry name" value="Zn peptidases"/>
    <property type="match status" value="1"/>
</dbReference>
<feature type="binding site" evidence="8">
    <location>
        <position position="276"/>
    </location>
    <ligand>
        <name>Mn(2+)</name>
        <dbReference type="ChEBI" id="CHEBI:29035"/>
        <label>2</label>
    </ligand>
</feature>
<dbReference type="EMBL" id="ADHO01000119">
    <property type="protein sequence ID" value="EFX41864.1"/>
    <property type="molecule type" value="Genomic_DNA"/>
</dbReference>
<evidence type="ECO:0000256" key="7">
    <source>
        <dbReference type="ARBA" id="ARBA00023211"/>
    </source>
</evidence>
<dbReference type="InterPro" id="IPR000819">
    <property type="entry name" value="Peptidase_M17_C"/>
</dbReference>
<comment type="catalytic activity">
    <reaction evidence="2 8">
        <text>Release of an N-terminal amino acid, preferentially leucine, but not glutamic or aspartic acids.</text>
        <dbReference type="EC" id="3.4.11.10"/>
    </reaction>
</comment>
<dbReference type="PANTHER" id="PTHR11963:SF23">
    <property type="entry name" value="CYTOSOL AMINOPEPTIDASE"/>
    <property type="match status" value="1"/>
</dbReference>
<keyword evidence="8" id="KW-0963">Cytoplasm</keyword>
<comment type="function">
    <text evidence="8">Presumably involved in the processing and regular turnover of intracellular proteins. Catalyzes the removal of unsubstituted N-terminal amino acids from various peptides.</text>
</comment>
<comment type="caution">
    <text evidence="10">The sequence shown here is derived from an EMBL/GenBank/DDBJ whole genome shotgun (WGS) entry which is preliminary data.</text>
</comment>
<dbReference type="SUPFAM" id="SSF53187">
    <property type="entry name" value="Zn-dependent exopeptidases"/>
    <property type="match status" value="1"/>
</dbReference>
<evidence type="ECO:0000256" key="4">
    <source>
        <dbReference type="ARBA" id="ARBA00022438"/>
    </source>
</evidence>
<dbReference type="PANTHER" id="PTHR11963">
    <property type="entry name" value="LEUCINE AMINOPEPTIDASE-RELATED"/>
    <property type="match status" value="1"/>
</dbReference>
<dbReference type="MEROPS" id="M17.016"/>
<dbReference type="NCBIfam" id="NF002073">
    <property type="entry name" value="PRK00913.1-2"/>
    <property type="match status" value="1"/>
</dbReference>
<evidence type="ECO:0000256" key="2">
    <source>
        <dbReference type="ARBA" id="ARBA00000967"/>
    </source>
</evidence>
<comment type="subcellular location">
    <subcellularLocation>
        <location evidence="8">Cytoplasm</location>
    </subcellularLocation>
</comment>
<feature type="binding site" evidence="8">
    <location>
        <position position="258"/>
    </location>
    <ligand>
        <name>Mn(2+)</name>
        <dbReference type="ChEBI" id="CHEBI:29035"/>
        <label>1</label>
    </ligand>
</feature>
<dbReference type="Gene3D" id="3.40.220.10">
    <property type="entry name" value="Leucine Aminopeptidase, subunit E, domain 1"/>
    <property type="match status" value="1"/>
</dbReference>
<evidence type="ECO:0000256" key="6">
    <source>
        <dbReference type="ARBA" id="ARBA00022801"/>
    </source>
</evidence>
<dbReference type="PRINTS" id="PR00481">
    <property type="entry name" value="LAMNOPPTDASE"/>
</dbReference>
<feature type="domain" description="Cytosol aminopeptidase" evidence="9">
    <location>
        <begin position="333"/>
        <end position="340"/>
    </location>
</feature>
<keyword evidence="6 8" id="KW-0378">Hydrolase</keyword>
<dbReference type="NCBIfam" id="NF002081">
    <property type="entry name" value="PRK00913.3-3"/>
    <property type="match status" value="1"/>
</dbReference>
<keyword evidence="8" id="KW-0479">Metal-binding</keyword>
<evidence type="ECO:0000313" key="10">
    <source>
        <dbReference type="EMBL" id="EFX41864.1"/>
    </source>
</evidence>
<dbReference type="Proteomes" id="UP000054093">
    <property type="component" value="Unassembled WGS sequence"/>
</dbReference>
<evidence type="ECO:0000259" key="9">
    <source>
        <dbReference type="PROSITE" id="PS00631"/>
    </source>
</evidence>
<feature type="binding site" evidence="8">
    <location>
        <position position="253"/>
    </location>
    <ligand>
        <name>Mn(2+)</name>
        <dbReference type="ChEBI" id="CHEBI:29035"/>
        <label>2</label>
    </ligand>
</feature>
<dbReference type="EC" id="3.4.11.10" evidence="8"/>
<feature type="binding site" evidence="8">
    <location>
        <position position="337"/>
    </location>
    <ligand>
        <name>Mn(2+)</name>
        <dbReference type="ChEBI" id="CHEBI:29035"/>
        <label>2</label>
    </ligand>
</feature>
<dbReference type="InterPro" id="IPR008283">
    <property type="entry name" value="Peptidase_M17_N"/>
</dbReference>
<feature type="binding site" evidence="8">
    <location>
        <position position="258"/>
    </location>
    <ligand>
        <name>Mn(2+)</name>
        <dbReference type="ChEBI" id="CHEBI:29035"/>
        <label>2</label>
    </ligand>
</feature>
<dbReference type="GO" id="GO:0005737">
    <property type="term" value="C:cytoplasm"/>
    <property type="evidence" value="ECO:0007669"/>
    <property type="project" value="UniProtKB-SubCell"/>
</dbReference>
<protein>
    <recommendedName>
        <fullName evidence="8">Probable cytosol aminopeptidase</fullName>
        <ecNumber evidence="8">3.4.11.1</ecNumber>
    </recommendedName>
    <alternativeName>
        <fullName evidence="8">Leucine aminopeptidase</fullName>
        <shortName evidence="8">LAP</shortName>
        <ecNumber evidence="8">3.4.11.10</ecNumber>
    </alternativeName>
    <alternativeName>
        <fullName evidence="8">Leucyl aminopeptidase</fullName>
    </alternativeName>
</protein>
<keyword evidence="5 8" id="KW-0645">Protease</keyword>
<feature type="binding site" evidence="8">
    <location>
        <position position="335"/>
    </location>
    <ligand>
        <name>Mn(2+)</name>
        <dbReference type="ChEBI" id="CHEBI:29035"/>
        <label>1</label>
    </ligand>
</feature>
<dbReference type="GO" id="GO:0030145">
    <property type="term" value="F:manganese ion binding"/>
    <property type="evidence" value="ECO:0007669"/>
    <property type="project" value="UniProtKB-UniRule"/>
</dbReference>
<feature type="active site" evidence="8">
    <location>
        <position position="339"/>
    </location>
</feature>
<comment type="catalytic activity">
    <reaction evidence="1 8">
        <text>Release of an N-terminal amino acid, Xaa-|-Yaa-, in which Xaa is preferably Leu, but may be other amino acids including Pro although not Arg or Lys, and Yaa may be Pro. Amino acid amides and methyl esters are also readily hydrolyzed, but rates on arylamides are exceedingly low.</text>
        <dbReference type="EC" id="3.4.11.1"/>
    </reaction>
</comment>
<dbReference type="InterPro" id="IPR011356">
    <property type="entry name" value="Leucine_aapep/pepB"/>
</dbReference>
<feature type="binding site" evidence="8">
    <location>
        <position position="337"/>
    </location>
    <ligand>
        <name>Mn(2+)</name>
        <dbReference type="ChEBI" id="CHEBI:29035"/>
        <label>1</label>
    </ligand>
</feature>
<sequence length="491" mass="53720">MMLTLKLEQASLEQIQADVTIVFVVDKDLSVAVDKNTLETFHYEGEGVFLDQANRVLYVGLAKSDVHLFREAACAAVRTLKKSKFKSAKVGLYAAKHSVDKHALEETMLAIFTGAQFGLYEYEAYKQKKEPAHLQELFVSLQAKDLKTESKTLEHALEKALHKSRILVEHVNLARDLVNTPPNVANAPYVAKIAQDLAEKNGLDCFIHGEDYLEEKKMGAYLAVNRASANPPQLVHLIYKPKNAKKKIVLVGKGLTYDCGGLSIKTPEYMLTMKADKGGACAVLATVNALAHLAVDAEVHGVLGLAENMISGSSYRPDDILISKEGKTIEVRNTDAEGRLVLADCLSFAQDLQPDLIVDFATLTGACVVGLGSYTSGIMGNNEHLKSQFEHAALKSGELAAKLPFNRHLRKLLDSKMADISNVTPVRYGGAITAGLFLNEFIREDYKDKWLHIDIAGPAYIEKDWDVNTAGASGAGVRMCVEFVLEVLAKS</sequence>
<dbReference type="PROSITE" id="PS00631">
    <property type="entry name" value="CYTOSOL_AP"/>
    <property type="match status" value="1"/>
</dbReference>
<reference evidence="10 11" key="1">
    <citation type="journal article" date="2011" name="Vet. Res.">
        <title>Genome sequence of Helicobacter suis supports its role in gastric pathology.</title>
        <authorList>
            <person name="Vermoote M."/>
            <person name="Vandekerckhove T.T."/>
            <person name="Flahou B."/>
            <person name="Pasmans F."/>
            <person name="Smet A."/>
            <person name="De Groote D."/>
            <person name="Van Criekinge W."/>
            <person name="Ducatelle R."/>
            <person name="Haesebrouck F."/>
        </authorList>
    </citation>
    <scope>NUCLEOTIDE SEQUENCE [LARGE SCALE GENOMIC DNA]</scope>
    <source>
        <strain evidence="10 11">HS5</strain>
    </source>
</reference>
<comment type="cofactor">
    <cofactor evidence="8">
        <name>Mn(2+)</name>
        <dbReference type="ChEBI" id="CHEBI:29035"/>
    </cofactor>
    <text evidence="8">Binds 2 manganese ions per subunit.</text>
</comment>
<name>E7G411_9HELI</name>
<evidence type="ECO:0000313" key="11">
    <source>
        <dbReference type="Proteomes" id="UP000054093"/>
    </source>
</evidence>
<evidence type="ECO:0000256" key="1">
    <source>
        <dbReference type="ARBA" id="ARBA00000135"/>
    </source>
</evidence>
<dbReference type="EC" id="3.4.11.1" evidence="8"/>
<dbReference type="SUPFAM" id="SSF52949">
    <property type="entry name" value="Macro domain-like"/>
    <property type="match status" value="1"/>
</dbReference>
<dbReference type="HAMAP" id="MF_00181">
    <property type="entry name" value="Cytosol_peptidase_M17"/>
    <property type="match status" value="1"/>
</dbReference>
<accession>E7G411</accession>
<dbReference type="Pfam" id="PF02789">
    <property type="entry name" value="Peptidase_M17_N"/>
    <property type="match status" value="1"/>
</dbReference>
<proteinExistence type="inferred from homology"/>